<protein>
    <submittedName>
        <fullName evidence="1">Uncharacterized protein</fullName>
    </submittedName>
</protein>
<proteinExistence type="predicted"/>
<evidence type="ECO:0000313" key="1">
    <source>
        <dbReference type="EMBL" id="MFB9474049.1"/>
    </source>
</evidence>
<keyword evidence="2" id="KW-1185">Reference proteome</keyword>
<dbReference type="EMBL" id="JBHMCF010000037">
    <property type="protein sequence ID" value="MFB9474049.1"/>
    <property type="molecule type" value="Genomic_DNA"/>
</dbReference>
<dbReference type="Proteomes" id="UP001589568">
    <property type="component" value="Unassembled WGS sequence"/>
</dbReference>
<sequence length="79" mass="8627">MTTRMIPSASDAGLIRPSDPDRYETALWFTGTSKAATSRSPTVSVSHCSSPTSPHRCRFRMDLSVSECVVVHMAIRTPS</sequence>
<gene>
    <name evidence="1" type="ORF">ACFFR3_31515</name>
</gene>
<dbReference type="RefSeq" id="WP_379484314.1">
    <property type="nucleotide sequence ID" value="NZ_JBHMCF010000037.1"/>
</dbReference>
<accession>A0ABV5NUP0</accession>
<name>A0ABV5NUP0_9ACTN</name>
<organism evidence="1 2">
    <name type="scientific">Nonomuraea salmonea</name>
    <dbReference type="NCBI Taxonomy" id="46181"/>
    <lineage>
        <taxon>Bacteria</taxon>
        <taxon>Bacillati</taxon>
        <taxon>Actinomycetota</taxon>
        <taxon>Actinomycetes</taxon>
        <taxon>Streptosporangiales</taxon>
        <taxon>Streptosporangiaceae</taxon>
        <taxon>Nonomuraea</taxon>
    </lineage>
</organism>
<comment type="caution">
    <text evidence="1">The sequence shown here is derived from an EMBL/GenBank/DDBJ whole genome shotgun (WGS) entry which is preliminary data.</text>
</comment>
<reference evidence="1 2" key="1">
    <citation type="submission" date="2024-09" db="EMBL/GenBank/DDBJ databases">
        <authorList>
            <person name="Sun Q."/>
            <person name="Mori K."/>
        </authorList>
    </citation>
    <scope>NUCLEOTIDE SEQUENCE [LARGE SCALE GENOMIC DNA]</scope>
    <source>
        <strain evidence="1 2">JCM 3324</strain>
    </source>
</reference>
<evidence type="ECO:0000313" key="2">
    <source>
        <dbReference type="Proteomes" id="UP001589568"/>
    </source>
</evidence>